<dbReference type="Pfam" id="PF20076">
    <property type="entry name" value="DUF6472"/>
    <property type="match status" value="1"/>
</dbReference>
<name>A0A3E4LKX9_9FIRM</name>
<evidence type="ECO:0000313" key="3">
    <source>
        <dbReference type="EMBL" id="RHJ60125.1"/>
    </source>
</evidence>
<dbReference type="AlphaFoldDB" id="A0A3E4LKX9"/>
<gene>
    <name evidence="3" type="ORF">DW116_10010</name>
    <name evidence="2" type="ORF">DXD17_10975</name>
</gene>
<dbReference type="Proteomes" id="UP000260793">
    <property type="component" value="Unassembled WGS sequence"/>
</dbReference>
<dbReference type="EMBL" id="QRMI01000026">
    <property type="protein sequence ID" value="RHJ60125.1"/>
    <property type="molecule type" value="Genomic_DNA"/>
</dbReference>
<evidence type="ECO:0000259" key="1">
    <source>
        <dbReference type="Pfam" id="PF20076"/>
    </source>
</evidence>
<proteinExistence type="predicted"/>
<dbReference type="Proteomes" id="UP000285832">
    <property type="component" value="Unassembled WGS sequence"/>
</dbReference>
<feature type="domain" description="DUF6472" evidence="1">
    <location>
        <begin position="8"/>
        <end position="62"/>
    </location>
</feature>
<dbReference type="EMBL" id="QSQN01000031">
    <property type="protein sequence ID" value="RGK37975.1"/>
    <property type="molecule type" value="Genomic_DNA"/>
</dbReference>
<dbReference type="InterPro" id="IPR045525">
    <property type="entry name" value="DUF6472"/>
</dbReference>
<dbReference type="RefSeq" id="WP_117688459.1">
    <property type="nucleotide sequence ID" value="NZ_CAJMJQ010000022.1"/>
</dbReference>
<reference evidence="4 5" key="1">
    <citation type="submission" date="2018-08" db="EMBL/GenBank/DDBJ databases">
        <title>A genome reference for cultivated species of the human gut microbiota.</title>
        <authorList>
            <person name="Zou Y."/>
            <person name="Xue W."/>
            <person name="Luo G."/>
        </authorList>
    </citation>
    <scope>NUCLEOTIDE SEQUENCE [LARGE SCALE GENOMIC DNA]</scope>
    <source>
        <strain evidence="3 5">AM09-9</strain>
        <strain evidence="2 4">TF11-7</strain>
    </source>
</reference>
<organism evidence="2 4">
    <name type="scientific">[Ruminococcus] lactaris</name>
    <dbReference type="NCBI Taxonomy" id="46228"/>
    <lineage>
        <taxon>Bacteria</taxon>
        <taxon>Bacillati</taxon>
        <taxon>Bacillota</taxon>
        <taxon>Clostridia</taxon>
        <taxon>Lachnospirales</taxon>
        <taxon>Lachnospiraceae</taxon>
        <taxon>Mediterraneibacter</taxon>
    </lineage>
</organism>
<evidence type="ECO:0000313" key="4">
    <source>
        <dbReference type="Proteomes" id="UP000260793"/>
    </source>
</evidence>
<evidence type="ECO:0000313" key="2">
    <source>
        <dbReference type="EMBL" id="RGK37975.1"/>
    </source>
</evidence>
<sequence length="62" mass="7705">MSRNERVSCESCTYYIYDEDYESYVCDKNMDEDEYIRLMTDRHFQCPFYRNGDEYAVVRKQM</sequence>
<protein>
    <recommendedName>
        <fullName evidence="1">DUF6472 domain-containing protein</fullName>
    </recommendedName>
</protein>
<accession>A0A3E4LKX9</accession>
<comment type="caution">
    <text evidence="2">The sequence shown here is derived from an EMBL/GenBank/DDBJ whole genome shotgun (WGS) entry which is preliminary data.</text>
</comment>
<evidence type="ECO:0000313" key="5">
    <source>
        <dbReference type="Proteomes" id="UP000285832"/>
    </source>
</evidence>